<keyword evidence="2 4" id="KW-0547">Nucleotide-binding</keyword>
<dbReference type="eggNOG" id="COG0045">
    <property type="taxonomic scope" value="Bacteria"/>
</dbReference>
<dbReference type="InterPro" id="IPR051538">
    <property type="entry name" value="Acyl-CoA_Synth/Transferase"/>
</dbReference>
<keyword evidence="1" id="KW-0436">Ligase</keyword>
<dbReference type="KEGG" id="dal:Dalk_2677"/>
<dbReference type="Proteomes" id="UP000000739">
    <property type="component" value="Chromosome"/>
</dbReference>
<dbReference type="EMBL" id="CP001322">
    <property type="protein sequence ID" value="ACL04369.1"/>
    <property type="molecule type" value="Genomic_DNA"/>
</dbReference>
<feature type="domain" description="ATP-grasp" evidence="5">
    <location>
        <begin position="24"/>
        <end position="234"/>
    </location>
</feature>
<dbReference type="PROSITE" id="PS50975">
    <property type="entry name" value="ATP_GRASP"/>
    <property type="match status" value="1"/>
</dbReference>
<dbReference type="SUPFAM" id="SSF56059">
    <property type="entry name" value="Glutathione synthetase ATP-binding domain-like"/>
    <property type="match status" value="1"/>
</dbReference>
<dbReference type="InterPro" id="IPR032875">
    <property type="entry name" value="Succ_CoA_lig_flav_dom"/>
</dbReference>
<dbReference type="InterPro" id="IPR013815">
    <property type="entry name" value="ATP_grasp_subdomain_1"/>
</dbReference>
<dbReference type="AlphaFoldDB" id="B8FIX8"/>
<dbReference type="PANTHER" id="PTHR43334">
    <property type="entry name" value="ACETATE--COA LIGASE [ADP-FORMING]"/>
    <property type="match status" value="1"/>
</dbReference>
<dbReference type="Gene3D" id="3.40.50.720">
    <property type="entry name" value="NAD(P)-binding Rossmann-like Domain"/>
    <property type="match status" value="1"/>
</dbReference>
<dbReference type="Pfam" id="PF13549">
    <property type="entry name" value="ATP-grasp_5"/>
    <property type="match status" value="1"/>
</dbReference>
<dbReference type="InterPro" id="IPR011761">
    <property type="entry name" value="ATP-grasp"/>
</dbReference>
<protein>
    <submittedName>
        <fullName evidence="6">CoA-binding domain protein</fullName>
    </submittedName>
</protein>
<dbReference type="Pfam" id="PF13380">
    <property type="entry name" value="CoA_binding_2"/>
    <property type="match status" value="1"/>
</dbReference>
<dbReference type="GO" id="GO:0005524">
    <property type="term" value="F:ATP binding"/>
    <property type="evidence" value="ECO:0007669"/>
    <property type="project" value="UniProtKB-UniRule"/>
</dbReference>
<dbReference type="InterPro" id="IPR036291">
    <property type="entry name" value="NAD(P)-bd_dom_sf"/>
</dbReference>
<dbReference type="SUPFAM" id="SSF51735">
    <property type="entry name" value="NAD(P)-binding Rossmann-fold domains"/>
    <property type="match status" value="1"/>
</dbReference>
<evidence type="ECO:0000259" key="5">
    <source>
        <dbReference type="PROSITE" id="PS50975"/>
    </source>
</evidence>
<dbReference type="Gene3D" id="3.30.1490.20">
    <property type="entry name" value="ATP-grasp fold, A domain"/>
    <property type="match status" value="1"/>
</dbReference>
<sequence length="729" mass="78227">MNQHPIIQRVLSAGRKALTESESKALLAEYGVPVVEEKIADSPEKAGELAEETGFPVVLKGLGESLTHKSEMGLVAVGLADKDSVAASARDMKGRAGDALEGFLVQPLVRGDREFVAGLFTDPVFGPVVMFGLGGVFTEALSDVVFRLAPCSEKDLETMPDEIQAKKLLGDFRGQAAADKQAILNALAGLSRLVQDNPQVAEVDINPLKIGPDGAVTAVDALVVLREEQKEIALPPAIAPRDVARFFTPKSVALVGASGTVGKWGFSIATCILGGDFPGDLYLVNSKGGEILGRKVYKSVSEIPGPVDMACITIPAAHVMGLFPEFQAKGIRYALLITSGFGETGPEGKVLEKELVAKAREHDIIILGPNTMGLNNPHNTFYCTGTHIRPEPGATAFVSQSGNMGGQLMGFALEQGIGLRAFCGSGNEAMISIEDSMEAFEVDELTRTVVLYLESVKNGRRFYESARRLGKMKPVIVLKGGRTEAGGKAAASHTGAMASNVKVFDAACKQAGVVSVEKPMDLLDLSAVFSALPLPKGKRTAIMTLGGGWGVVTADLCSRWNLDVPPLSDDLVKTIDKILPPYWSRANPIDLVGENNPQLFFDVAQELAHWDGCDAVLVLGIVGRKLALKRWINSALKTDPNADKKQLYAMHDLLSNMEDNFFLHLAKLMDETHKPFIGVRMGRSEDSGTVIKVPGCKYEDVFFETPERAVKALSGMCEYRAFLDRETGD</sequence>
<evidence type="ECO:0000256" key="2">
    <source>
        <dbReference type="ARBA" id="ARBA00022741"/>
    </source>
</evidence>
<dbReference type="PANTHER" id="PTHR43334:SF2">
    <property type="entry name" value="ACETATE--COA LIGASE [ADP-FORMING]"/>
    <property type="match status" value="1"/>
</dbReference>
<accession>B8FIX8</accession>
<dbReference type="HOGENOM" id="CLU_007415_2_2_7"/>
<keyword evidence="3 4" id="KW-0067">ATP-binding</keyword>
<evidence type="ECO:0000256" key="1">
    <source>
        <dbReference type="ARBA" id="ARBA00022598"/>
    </source>
</evidence>
<dbReference type="GO" id="GO:0016874">
    <property type="term" value="F:ligase activity"/>
    <property type="evidence" value="ECO:0007669"/>
    <property type="project" value="UniProtKB-KW"/>
</dbReference>
<keyword evidence="7" id="KW-1185">Reference proteome</keyword>
<evidence type="ECO:0000313" key="6">
    <source>
        <dbReference type="EMBL" id="ACL04369.1"/>
    </source>
</evidence>
<reference evidence="6 7" key="1">
    <citation type="journal article" date="2012" name="Environ. Microbiol.">
        <title>The genome sequence of Desulfatibacillum alkenivorans AK-01: a blueprint for anaerobic alkane oxidation.</title>
        <authorList>
            <person name="Callaghan A.V."/>
            <person name="Morris B.E."/>
            <person name="Pereira I.A."/>
            <person name="McInerney M.J."/>
            <person name="Austin R.N."/>
            <person name="Groves J.T."/>
            <person name="Kukor J.J."/>
            <person name="Suflita J.M."/>
            <person name="Young L.Y."/>
            <person name="Zylstra G.J."/>
            <person name="Wawrik B."/>
        </authorList>
    </citation>
    <scope>NUCLEOTIDE SEQUENCE [LARGE SCALE GENOMIC DNA]</scope>
    <source>
        <strain evidence="6 7">AK-01</strain>
    </source>
</reference>
<evidence type="ECO:0000256" key="4">
    <source>
        <dbReference type="PROSITE-ProRule" id="PRU00409"/>
    </source>
</evidence>
<evidence type="ECO:0000256" key="3">
    <source>
        <dbReference type="ARBA" id="ARBA00022840"/>
    </source>
</evidence>
<dbReference type="eggNOG" id="COG1042">
    <property type="taxonomic scope" value="Bacteria"/>
</dbReference>
<name>B8FIX8_DESAL</name>
<dbReference type="GO" id="GO:0046872">
    <property type="term" value="F:metal ion binding"/>
    <property type="evidence" value="ECO:0007669"/>
    <property type="project" value="InterPro"/>
</dbReference>
<dbReference type="SMART" id="SM00881">
    <property type="entry name" value="CoA_binding"/>
    <property type="match status" value="1"/>
</dbReference>
<proteinExistence type="predicted"/>
<dbReference type="SUPFAM" id="SSF52210">
    <property type="entry name" value="Succinyl-CoA synthetase domains"/>
    <property type="match status" value="2"/>
</dbReference>
<dbReference type="Pfam" id="PF13607">
    <property type="entry name" value="Succ_CoA_lig"/>
    <property type="match status" value="1"/>
</dbReference>
<dbReference type="InterPro" id="IPR016102">
    <property type="entry name" value="Succinyl-CoA_synth-like"/>
</dbReference>
<dbReference type="RefSeq" id="WP_015947439.1">
    <property type="nucleotide sequence ID" value="NC_011768.1"/>
</dbReference>
<organism evidence="6 7">
    <name type="scientific">Desulfatibacillum aliphaticivorans</name>
    <dbReference type="NCBI Taxonomy" id="218208"/>
    <lineage>
        <taxon>Bacteria</taxon>
        <taxon>Pseudomonadati</taxon>
        <taxon>Thermodesulfobacteriota</taxon>
        <taxon>Desulfobacteria</taxon>
        <taxon>Desulfobacterales</taxon>
        <taxon>Desulfatibacillaceae</taxon>
        <taxon>Desulfatibacillum</taxon>
    </lineage>
</organism>
<dbReference type="Gene3D" id="3.40.50.261">
    <property type="entry name" value="Succinyl-CoA synthetase domains"/>
    <property type="match status" value="2"/>
</dbReference>
<dbReference type="InterPro" id="IPR003781">
    <property type="entry name" value="CoA-bd"/>
</dbReference>
<gene>
    <name evidence="6" type="ordered locus">Dalk_2677</name>
</gene>
<dbReference type="Gene3D" id="3.30.470.20">
    <property type="entry name" value="ATP-grasp fold, B domain"/>
    <property type="match status" value="1"/>
</dbReference>
<evidence type="ECO:0000313" key="7">
    <source>
        <dbReference type="Proteomes" id="UP000000739"/>
    </source>
</evidence>